<name>A0A024H2P1_9MICC</name>
<gene>
    <name evidence="1" type="ORF">ARTSIC4J27_2408</name>
</gene>
<dbReference type="Proteomes" id="UP000035722">
    <property type="component" value="Unassembled WGS sequence"/>
</dbReference>
<proteinExistence type="predicted"/>
<evidence type="ECO:0000313" key="1">
    <source>
        <dbReference type="EMBL" id="CCQ46445.1"/>
    </source>
</evidence>
<reference evidence="2" key="1">
    <citation type="journal article" date="2014" name="Genome Announc.">
        <title>Genome Sequence of Arthrobacter siccitolerans 4J27, a Xeroprotectant-Producing Desiccation-Tolerant Microorganism.</title>
        <authorList>
            <person name="Manzanera M."/>
            <person name="Santa-Cruz-Calvo L."/>
            <person name="Vilchez J.I."/>
            <person name="Garcia-Fontana C."/>
            <person name="Silva-Castro G.A."/>
            <person name="Calvo C."/>
            <person name="Gonzalez-Lopez J."/>
        </authorList>
    </citation>
    <scope>NUCLEOTIDE SEQUENCE [LARGE SCALE GENOMIC DNA]</scope>
    <source>
        <strain evidence="2">4J27</strain>
    </source>
</reference>
<protein>
    <submittedName>
        <fullName evidence="1">Uncharacterized protein</fullName>
    </submittedName>
</protein>
<evidence type="ECO:0000313" key="2">
    <source>
        <dbReference type="Proteomes" id="UP000035722"/>
    </source>
</evidence>
<keyword evidence="2" id="KW-1185">Reference proteome</keyword>
<dbReference type="EMBL" id="CAQI01000044">
    <property type="protein sequence ID" value="CCQ46445.1"/>
    <property type="molecule type" value="Genomic_DNA"/>
</dbReference>
<comment type="caution">
    <text evidence="1">The sequence shown here is derived from an EMBL/GenBank/DDBJ whole genome shotgun (WGS) entry which is preliminary data.</text>
</comment>
<dbReference type="AlphaFoldDB" id="A0A024H2P1"/>
<organism evidence="1 2">
    <name type="scientific">Pseudarthrobacter siccitolerans</name>
    <dbReference type="NCBI Taxonomy" id="861266"/>
    <lineage>
        <taxon>Bacteria</taxon>
        <taxon>Bacillati</taxon>
        <taxon>Actinomycetota</taxon>
        <taxon>Actinomycetes</taxon>
        <taxon>Micrococcales</taxon>
        <taxon>Micrococcaceae</taxon>
        <taxon>Pseudarthrobacter</taxon>
    </lineage>
</organism>
<sequence length="41" mass="4841">MWIVSRSGDHHFRVLTWRRSAADCRVILIACVQMRTKAMHT</sequence>
<accession>A0A024H2P1</accession>